<dbReference type="Proteomes" id="UP001295462">
    <property type="component" value="Unassembled WGS sequence"/>
</dbReference>
<accession>A0AAU9QT44</accession>
<comment type="caution">
    <text evidence="2">The sequence shown here is derived from an EMBL/GenBank/DDBJ whole genome shotgun (WGS) entry which is preliminary data.</text>
</comment>
<sequence>MKAIKFIFLATSMLAAGSYANDQAIDNLSSALEKSLDQYSCPSGFSVEFEVYETEQTVIYSKNKDGRYSPNTSLKACDEGWLSYENYCVMPSCAKSIFGEDRKE</sequence>
<organism evidence="2 3">
    <name type="scientific">Vibrio jasicida</name>
    <dbReference type="NCBI Taxonomy" id="766224"/>
    <lineage>
        <taxon>Bacteria</taxon>
        <taxon>Pseudomonadati</taxon>
        <taxon>Pseudomonadota</taxon>
        <taxon>Gammaproteobacteria</taxon>
        <taxon>Vibrionales</taxon>
        <taxon>Vibrionaceae</taxon>
        <taxon>Vibrio</taxon>
    </lineage>
</organism>
<evidence type="ECO:0000256" key="1">
    <source>
        <dbReference type="SAM" id="SignalP"/>
    </source>
</evidence>
<dbReference type="EMBL" id="CAKMUD010000105">
    <property type="protein sequence ID" value="CAH1601372.1"/>
    <property type="molecule type" value="Genomic_DNA"/>
</dbReference>
<reference evidence="2" key="1">
    <citation type="submission" date="2022-01" db="EMBL/GenBank/DDBJ databases">
        <authorList>
            <person name="Lagorce A."/>
        </authorList>
    </citation>
    <scope>NUCLEOTIDE SEQUENCE</scope>
    <source>
        <strain evidence="2">Th15_F1_A12</strain>
    </source>
</reference>
<evidence type="ECO:0000313" key="3">
    <source>
        <dbReference type="Proteomes" id="UP001295462"/>
    </source>
</evidence>
<proteinExistence type="predicted"/>
<protein>
    <submittedName>
        <fullName evidence="2">Uncharacterized protein</fullName>
    </submittedName>
</protein>
<keyword evidence="1" id="KW-0732">Signal</keyword>
<feature type="signal peptide" evidence="1">
    <location>
        <begin position="1"/>
        <end position="20"/>
    </location>
</feature>
<dbReference type="AlphaFoldDB" id="A0AAU9QT44"/>
<feature type="chain" id="PRO_5043493845" evidence="1">
    <location>
        <begin position="21"/>
        <end position="104"/>
    </location>
</feature>
<gene>
    <name evidence="2" type="ORF">THF1A12_50009</name>
</gene>
<evidence type="ECO:0000313" key="2">
    <source>
        <dbReference type="EMBL" id="CAH1601372.1"/>
    </source>
</evidence>
<name>A0AAU9QT44_9VIBR</name>
<dbReference type="RefSeq" id="WP_409589958.1">
    <property type="nucleotide sequence ID" value="NZ_CAKMTZ010000104.1"/>
</dbReference>